<dbReference type="EC" id="2.7.7.7" evidence="2"/>
<dbReference type="GO" id="GO:0006261">
    <property type="term" value="P:DNA-templated DNA replication"/>
    <property type="evidence" value="ECO:0007669"/>
    <property type="project" value="TreeGrafter"/>
</dbReference>
<dbReference type="GO" id="GO:0003887">
    <property type="term" value="F:DNA-directed DNA polymerase activity"/>
    <property type="evidence" value="ECO:0007669"/>
    <property type="project" value="UniProtKB-EC"/>
</dbReference>
<dbReference type="Pfam" id="PF13177">
    <property type="entry name" value="DNA_pol3_delta2"/>
    <property type="match status" value="1"/>
</dbReference>
<dbReference type="Gene3D" id="3.40.50.300">
    <property type="entry name" value="P-loop containing nucleotide triphosphate hydrolases"/>
    <property type="match status" value="1"/>
</dbReference>
<name>A0A845QCN4_9HYPH</name>
<dbReference type="GeneID" id="300654768"/>
<dbReference type="PANTHER" id="PTHR11669:SF8">
    <property type="entry name" value="DNA POLYMERASE III SUBUNIT DELTA"/>
    <property type="match status" value="1"/>
</dbReference>
<accession>A0A845QCN4</accession>
<dbReference type="EMBL" id="WXYQ01000006">
    <property type="protein sequence ID" value="NBG96058.1"/>
    <property type="molecule type" value="Genomic_DNA"/>
</dbReference>
<dbReference type="PANTHER" id="PTHR11669">
    <property type="entry name" value="REPLICATION FACTOR C / DNA POLYMERASE III GAMMA-TAU SUBUNIT"/>
    <property type="match status" value="1"/>
</dbReference>
<dbReference type="AlphaFoldDB" id="A0A845QCN4"/>
<sequence>MARTPEPVDIPEPDSLEGFPHPRETEILYGHQQAEDALRQAFMAGRLHHAWLVTGPIGIGKATLAYRFARFLLKYGDPRGAEATGVSTLHVPPEDPVFRRIAARGHANVLTLRKPWDDRAKKFKTVLTVDEVRRTSAFFGMKAGEGGWRICIVDTADDMNANAANALLKVLEEPPAQTVFMVLANHPGRLLPTIRSRCRQLPLTPLSHDQLLSAVHGHLGDMADGDMEAIARLAQGSVGRALLLAGGGGLELYRELFTVMSSLPRPDVPAIHALADKLARRGADQSYAMFRELLSDWLVRMVRQAAGGPAMTDEVIAGEADVMNRLAAGAPLDRWVEVWENTARNAERADALNLDRKQVILGTFAALETAARG</sequence>
<dbReference type="InterPro" id="IPR050238">
    <property type="entry name" value="DNA_Rep/Repair_Clamp_Loader"/>
</dbReference>
<dbReference type="NCBIfam" id="NF005677">
    <property type="entry name" value="PRK07471.1"/>
    <property type="match status" value="1"/>
</dbReference>
<proteinExistence type="predicted"/>
<gene>
    <name evidence="2" type="ORF">GTQ45_09975</name>
</gene>
<dbReference type="InterPro" id="IPR027417">
    <property type="entry name" value="P-loop_NTPase"/>
</dbReference>
<evidence type="ECO:0000313" key="2">
    <source>
        <dbReference type="EMBL" id="NBG96058.1"/>
    </source>
</evidence>
<reference evidence="2 3" key="1">
    <citation type="journal article" date="2016" name="Int. J. Syst. Evol. Microbiol.">
        <title>Pyruvatibacter mobilis gen. nov., sp. nov., a marine bacterium from the culture broth of Picochlorum sp. 122.</title>
        <authorList>
            <person name="Wang G."/>
            <person name="Tang M."/>
            <person name="Wu H."/>
            <person name="Dai S."/>
            <person name="Li T."/>
            <person name="Chen C."/>
            <person name="He H."/>
            <person name="Fan J."/>
            <person name="Xiang W."/>
            <person name="Li X."/>
        </authorList>
    </citation>
    <scope>NUCLEOTIDE SEQUENCE [LARGE SCALE GENOMIC DNA]</scope>
    <source>
        <strain evidence="2 3">GYP-11</strain>
    </source>
</reference>
<dbReference type="RefSeq" id="WP_160587985.1">
    <property type="nucleotide sequence ID" value="NZ_BMHN01000001.1"/>
</dbReference>
<dbReference type="Proteomes" id="UP000470384">
    <property type="component" value="Unassembled WGS sequence"/>
</dbReference>
<keyword evidence="2" id="KW-0808">Transferase</keyword>
<evidence type="ECO:0000256" key="1">
    <source>
        <dbReference type="SAM" id="MobiDB-lite"/>
    </source>
</evidence>
<dbReference type="OrthoDB" id="9811073at2"/>
<comment type="caution">
    <text evidence="2">The sequence shown here is derived from an EMBL/GenBank/DDBJ whole genome shotgun (WGS) entry which is preliminary data.</text>
</comment>
<protein>
    <submittedName>
        <fullName evidence="2">DNA polymerase III subunit delta</fullName>
        <ecNumber evidence="2">2.7.7.7</ecNumber>
    </submittedName>
</protein>
<dbReference type="NCBIfam" id="NF006586">
    <property type="entry name" value="PRK09112.1"/>
    <property type="match status" value="1"/>
</dbReference>
<keyword evidence="2" id="KW-0548">Nucleotidyltransferase</keyword>
<dbReference type="GO" id="GO:0009360">
    <property type="term" value="C:DNA polymerase III complex"/>
    <property type="evidence" value="ECO:0007669"/>
    <property type="project" value="TreeGrafter"/>
</dbReference>
<organism evidence="2 3">
    <name type="scientific">Pyruvatibacter mobilis</name>
    <dbReference type="NCBI Taxonomy" id="1712261"/>
    <lineage>
        <taxon>Bacteria</taxon>
        <taxon>Pseudomonadati</taxon>
        <taxon>Pseudomonadota</taxon>
        <taxon>Alphaproteobacteria</taxon>
        <taxon>Hyphomicrobiales</taxon>
        <taxon>Parvibaculaceae</taxon>
        <taxon>Pyruvatibacter</taxon>
    </lineage>
</organism>
<dbReference type="SUPFAM" id="SSF52540">
    <property type="entry name" value="P-loop containing nucleoside triphosphate hydrolases"/>
    <property type="match status" value="1"/>
</dbReference>
<keyword evidence="3" id="KW-1185">Reference proteome</keyword>
<feature type="region of interest" description="Disordered" evidence="1">
    <location>
        <begin position="1"/>
        <end position="20"/>
    </location>
</feature>
<evidence type="ECO:0000313" key="3">
    <source>
        <dbReference type="Proteomes" id="UP000470384"/>
    </source>
</evidence>